<feature type="region of interest" description="Disordered" evidence="1">
    <location>
        <begin position="99"/>
        <end position="225"/>
    </location>
</feature>
<feature type="domain" description="Myb/SANT-like DNA-binding" evidence="2">
    <location>
        <begin position="17"/>
        <end position="93"/>
    </location>
</feature>
<feature type="compositionally biased region" description="Basic and acidic residues" evidence="1">
    <location>
        <begin position="172"/>
        <end position="182"/>
    </location>
</feature>
<dbReference type="InterPro" id="IPR044822">
    <property type="entry name" value="Myb_DNA-bind_4"/>
</dbReference>
<organism evidence="3 4">
    <name type="scientific">Daphnia pulex</name>
    <name type="common">Water flea</name>
    <dbReference type="NCBI Taxonomy" id="6669"/>
    <lineage>
        <taxon>Eukaryota</taxon>
        <taxon>Metazoa</taxon>
        <taxon>Ecdysozoa</taxon>
        <taxon>Arthropoda</taxon>
        <taxon>Crustacea</taxon>
        <taxon>Branchiopoda</taxon>
        <taxon>Diplostraca</taxon>
        <taxon>Cladocera</taxon>
        <taxon>Anomopoda</taxon>
        <taxon>Daphniidae</taxon>
        <taxon>Daphnia</taxon>
    </lineage>
</organism>
<dbReference type="OrthoDB" id="6375371at2759"/>
<dbReference type="AlphaFoldDB" id="E9HSN1"/>
<feature type="compositionally biased region" description="Basic and acidic residues" evidence="1">
    <location>
        <begin position="111"/>
        <end position="125"/>
    </location>
</feature>
<evidence type="ECO:0000313" key="4">
    <source>
        <dbReference type="Proteomes" id="UP000000305"/>
    </source>
</evidence>
<protein>
    <recommendedName>
        <fullName evidence="2">Myb/SANT-like DNA-binding domain-containing protein</fullName>
    </recommendedName>
</protein>
<reference evidence="3 4" key="1">
    <citation type="journal article" date="2011" name="Science">
        <title>The ecoresponsive genome of Daphnia pulex.</title>
        <authorList>
            <person name="Colbourne J.K."/>
            <person name="Pfrender M.E."/>
            <person name="Gilbert D."/>
            <person name="Thomas W.K."/>
            <person name="Tucker A."/>
            <person name="Oakley T.H."/>
            <person name="Tokishita S."/>
            <person name="Aerts A."/>
            <person name="Arnold G.J."/>
            <person name="Basu M.K."/>
            <person name="Bauer D.J."/>
            <person name="Caceres C.E."/>
            <person name="Carmel L."/>
            <person name="Casola C."/>
            <person name="Choi J.H."/>
            <person name="Detter J.C."/>
            <person name="Dong Q."/>
            <person name="Dusheyko S."/>
            <person name="Eads B.D."/>
            <person name="Frohlich T."/>
            <person name="Geiler-Samerotte K.A."/>
            <person name="Gerlach D."/>
            <person name="Hatcher P."/>
            <person name="Jogdeo S."/>
            <person name="Krijgsveld J."/>
            <person name="Kriventseva E.V."/>
            <person name="Kultz D."/>
            <person name="Laforsch C."/>
            <person name="Lindquist E."/>
            <person name="Lopez J."/>
            <person name="Manak J.R."/>
            <person name="Muller J."/>
            <person name="Pangilinan J."/>
            <person name="Patwardhan R.P."/>
            <person name="Pitluck S."/>
            <person name="Pritham E.J."/>
            <person name="Rechtsteiner A."/>
            <person name="Rho M."/>
            <person name="Rogozin I.B."/>
            <person name="Sakarya O."/>
            <person name="Salamov A."/>
            <person name="Schaack S."/>
            <person name="Shapiro H."/>
            <person name="Shiga Y."/>
            <person name="Skalitzky C."/>
            <person name="Smith Z."/>
            <person name="Souvorov A."/>
            <person name="Sung W."/>
            <person name="Tang Z."/>
            <person name="Tsuchiya D."/>
            <person name="Tu H."/>
            <person name="Vos H."/>
            <person name="Wang M."/>
            <person name="Wolf Y.I."/>
            <person name="Yamagata H."/>
            <person name="Yamada T."/>
            <person name="Ye Y."/>
            <person name="Shaw J.R."/>
            <person name="Andrews J."/>
            <person name="Crease T.J."/>
            <person name="Tang H."/>
            <person name="Lucas S.M."/>
            <person name="Robertson H.M."/>
            <person name="Bork P."/>
            <person name="Koonin E.V."/>
            <person name="Zdobnov E.M."/>
            <person name="Grigoriev I.V."/>
            <person name="Lynch M."/>
            <person name="Boore J.L."/>
        </authorList>
    </citation>
    <scope>NUCLEOTIDE SEQUENCE [LARGE SCALE GENOMIC DNA]</scope>
</reference>
<dbReference type="eggNOG" id="ENOG502T2J3">
    <property type="taxonomic scope" value="Eukaryota"/>
</dbReference>
<gene>
    <name evidence="3" type="ORF">DAPPUDRAFT_117437</name>
</gene>
<dbReference type="InParanoid" id="E9HSN1"/>
<dbReference type="KEGG" id="dpx:DAPPUDRAFT_117437"/>
<proteinExistence type="predicted"/>
<feature type="compositionally biased region" description="Basic and acidic residues" evidence="1">
    <location>
        <begin position="193"/>
        <end position="225"/>
    </location>
</feature>
<evidence type="ECO:0000313" key="3">
    <source>
        <dbReference type="EMBL" id="EFX65256.1"/>
    </source>
</evidence>
<name>E9HSN1_DAPPU</name>
<dbReference type="HOGENOM" id="CLU_1231019_0_0_1"/>
<sequence>MGSKCLHLWVADLLEENLETLCDTKTGKKIILNTIANGLEEAGFANHGSEKGQTCKNKWENLRKEYRTFLSKCQTGSGASATKKKRKFFNEIEKNIGSNNHSYKPPFVSDSLEKTKPSEVSKPNDEITCNNENGEKQDVNQALREKLEKSKKEDKDVSDSPISDTEIYNDSLDEKSSNDGKPKQKKRKPSKASKSEKVLEVFKDMRNSSNKRHLEERQEQNERQQ</sequence>
<evidence type="ECO:0000259" key="2">
    <source>
        <dbReference type="Pfam" id="PF13837"/>
    </source>
</evidence>
<dbReference type="PhylomeDB" id="E9HSN1"/>
<dbReference type="EMBL" id="GL732754">
    <property type="protein sequence ID" value="EFX65256.1"/>
    <property type="molecule type" value="Genomic_DNA"/>
</dbReference>
<dbReference type="Proteomes" id="UP000000305">
    <property type="component" value="Unassembled WGS sequence"/>
</dbReference>
<keyword evidence="4" id="KW-1185">Reference proteome</keyword>
<evidence type="ECO:0000256" key="1">
    <source>
        <dbReference type="SAM" id="MobiDB-lite"/>
    </source>
</evidence>
<accession>E9HSN1</accession>
<dbReference type="Gene3D" id="1.10.10.60">
    <property type="entry name" value="Homeodomain-like"/>
    <property type="match status" value="1"/>
</dbReference>
<dbReference type="Pfam" id="PF13837">
    <property type="entry name" value="Myb_DNA-bind_4"/>
    <property type="match status" value="1"/>
</dbReference>
<feature type="compositionally biased region" description="Basic and acidic residues" evidence="1">
    <location>
        <begin position="133"/>
        <end position="158"/>
    </location>
</feature>